<organism evidence="2">
    <name type="scientific">termite gut metagenome</name>
    <dbReference type="NCBI Taxonomy" id="433724"/>
    <lineage>
        <taxon>unclassified sequences</taxon>
        <taxon>metagenomes</taxon>
        <taxon>organismal metagenomes</taxon>
    </lineage>
</organism>
<feature type="transmembrane region" description="Helical" evidence="1">
    <location>
        <begin position="9"/>
        <end position="29"/>
    </location>
</feature>
<keyword evidence="1" id="KW-0472">Membrane</keyword>
<evidence type="ECO:0000256" key="1">
    <source>
        <dbReference type="SAM" id="Phobius"/>
    </source>
</evidence>
<dbReference type="AlphaFoldDB" id="A0A5J4PV31"/>
<sequence>MRNLDKIRNILNIIFLIGSFAAIIIYFVKGEDKTLFLYVCGGAIFFKLIEFTLRFTHRK</sequence>
<name>A0A5J4PV31_9ZZZZ</name>
<reference evidence="2" key="1">
    <citation type="submission" date="2019-03" db="EMBL/GenBank/DDBJ databases">
        <title>Single cell metagenomics reveals metabolic interactions within the superorganism composed of flagellate Streblomastix strix and complex community of Bacteroidetes bacteria on its surface.</title>
        <authorList>
            <person name="Treitli S.C."/>
            <person name="Kolisko M."/>
            <person name="Husnik F."/>
            <person name="Keeling P."/>
            <person name="Hampl V."/>
        </authorList>
    </citation>
    <scope>NUCLEOTIDE SEQUENCE</scope>
    <source>
        <strain evidence="2">STM</strain>
    </source>
</reference>
<proteinExistence type="predicted"/>
<dbReference type="EMBL" id="SNRY01006042">
    <property type="protein sequence ID" value="KAA6313487.1"/>
    <property type="molecule type" value="Genomic_DNA"/>
</dbReference>
<gene>
    <name evidence="2" type="ORF">EZS27_035748</name>
</gene>
<feature type="transmembrane region" description="Helical" evidence="1">
    <location>
        <begin position="35"/>
        <end position="53"/>
    </location>
</feature>
<accession>A0A5J4PV31</accession>
<protein>
    <submittedName>
        <fullName evidence="2">Uncharacterized protein</fullName>
    </submittedName>
</protein>
<keyword evidence="1" id="KW-1133">Transmembrane helix</keyword>
<comment type="caution">
    <text evidence="2">The sequence shown here is derived from an EMBL/GenBank/DDBJ whole genome shotgun (WGS) entry which is preliminary data.</text>
</comment>
<keyword evidence="1" id="KW-0812">Transmembrane</keyword>
<evidence type="ECO:0000313" key="2">
    <source>
        <dbReference type="EMBL" id="KAA6313487.1"/>
    </source>
</evidence>